<dbReference type="Pfam" id="PF00144">
    <property type="entry name" value="Beta-lactamase"/>
    <property type="match status" value="1"/>
</dbReference>
<gene>
    <name evidence="4" type="ORF">AVDCRST_MAG19-1943</name>
</gene>
<dbReference type="InterPro" id="IPR006311">
    <property type="entry name" value="TAT_signal"/>
</dbReference>
<dbReference type="EMBL" id="CADCWL010000085">
    <property type="protein sequence ID" value="CAA9562547.1"/>
    <property type="molecule type" value="Genomic_DNA"/>
</dbReference>
<feature type="domain" description="Beta-lactamase-related" evidence="2">
    <location>
        <begin position="94"/>
        <end position="422"/>
    </location>
</feature>
<dbReference type="PROSITE" id="PS51318">
    <property type="entry name" value="TAT"/>
    <property type="match status" value="1"/>
</dbReference>
<dbReference type="PANTHER" id="PTHR46825">
    <property type="entry name" value="D-ALANYL-D-ALANINE-CARBOXYPEPTIDASE/ENDOPEPTIDASE AMPH"/>
    <property type="match status" value="1"/>
</dbReference>
<dbReference type="PANTHER" id="PTHR46825:SF15">
    <property type="entry name" value="BETA-LACTAMASE-RELATED DOMAIN-CONTAINING PROTEIN"/>
    <property type="match status" value="1"/>
</dbReference>
<dbReference type="AlphaFoldDB" id="A0A6J4UXA1"/>
<proteinExistence type="predicted"/>
<dbReference type="InterPro" id="IPR012338">
    <property type="entry name" value="Beta-lactam/transpept-like"/>
</dbReference>
<dbReference type="SUPFAM" id="SSF56601">
    <property type="entry name" value="beta-lactamase/transpeptidase-like"/>
    <property type="match status" value="1"/>
</dbReference>
<feature type="region of interest" description="Disordered" evidence="1">
    <location>
        <begin position="285"/>
        <end position="314"/>
    </location>
</feature>
<protein>
    <submittedName>
        <fullName evidence="4">Beta-lactamase class C-like and penicillin binding proteins (PBPs) superfamily / DUF3471 domain</fullName>
    </submittedName>
</protein>
<dbReference type="Pfam" id="PF11954">
    <property type="entry name" value="DUF3471"/>
    <property type="match status" value="1"/>
</dbReference>
<reference evidence="4" key="1">
    <citation type="submission" date="2020-02" db="EMBL/GenBank/DDBJ databases">
        <authorList>
            <person name="Meier V. D."/>
        </authorList>
    </citation>
    <scope>NUCLEOTIDE SEQUENCE</scope>
    <source>
        <strain evidence="4">AVDCRST_MAG19</strain>
    </source>
</reference>
<dbReference type="InterPro" id="IPR021860">
    <property type="entry name" value="Peptidase_S12_Pab87-rel_C"/>
</dbReference>
<evidence type="ECO:0000259" key="3">
    <source>
        <dbReference type="Pfam" id="PF11954"/>
    </source>
</evidence>
<name>A0A6J4UXA1_9BACT</name>
<dbReference type="InterPro" id="IPR001466">
    <property type="entry name" value="Beta-lactam-related"/>
</dbReference>
<feature type="domain" description="Peptidase S12 Pab87-related C-terminal" evidence="3">
    <location>
        <begin position="464"/>
        <end position="541"/>
    </location>
</feature>
<sequence>MSANRLGGNGRQADDRSLSRRQVLRTGGVGLAAAGLAAAGVGRVGAQGTTTVLRRSAPAAGGQATPVPSAPLGEVNAAGVALAVEKLPAVAHDILGRTGVPGMAVAVVFDDTVRFVGGFGVRELDTGAPVTADTVFQLASVSKSLAATVVASVVGTGEVAWTSRLSDLDPAFALHDAWPTQEVTLADLFSHRSGLPDHGGDLLEDLGFDRETILHRLRFLEPEYSFRGDYAYTNFGPTAAATAAARAAGVTWEDLSDERLYKPLAMTATSSRFAEYMAREDRAAPHVRRSGQWQLTPIQRDPDPESPAGGVSSSANDLATWMRLQLGQGTLAGKELIPKAALAPVHTPQSVSRSPADPATQRAGFYGLGTNVGYTDFGMPQWSHSGAFALGAGTCYYLLPAAGFGVVALTNGQPVGAAESLALTVLDLAQGVEDGRDWLEVVGPAFDAMNAPTYGADSDWTTAPVGATSALANESYTGTYQNAFFGDVEVAARGDGLVLRIGPAPLEFPLTHFDRDTFTWQPTGENAYGLSGLTFVVEGDKASGFRDQYLASGGPGDLARKEV</sequence>
<evidence type="ECO:0000256" key="1">
    <source>
        <dbReference type="SAM" id="MobiDB-lite"/>
    </source>
</evidence>
<dbReference type="Gene3D" id="3.40.710.10">
    <property type="entry name" value="DD-peptidase/beta-lactamase superfamily"/>
    <property type="match status" value="1"/>
</dbReference>
<evidence type="ECO:0000313" key="4">
    <source>
        <dbReference type="EMBL" id="CAA9562547.1"/>
    </source>
</evidence>
<organism evidence="4">
    <name type="scientific">uncultured Thermomicrobiales bacterium</name>
    <dbReference type="NCBI Taxonomy" id="1645740"/>
    <lineage>
        <taxon>Bacteria</taxon>
        <taxon>Pseudomonadati</taxon>
        <taxon>Thermomicrobiota</taxon>
        <taxon>Thermomicrobia</taxon>
        <taxon>Thermomicrobiales</taxon>
        <taxon>environmental samples</taxon>
    </lineage>
</organism>
<accession>A0A6J4UXA1</accession>
<dbReference type="Gene3D" id="2.40.128.600">
    <property type="match status" value="1"/>
</dbReference>
<dbReference type="InterPro" id="IPR050491">
    <property type="entry name" value="AmpC-like"/>
</dbReference>
<evidence type="ECO:0000259" key="2">
    <source>
        <dbReference type="Pfam" id="PF00144"/>
    </source>
</evidence>